<evidence type="ECO:0000256" key="1">
    <source>
        <dbReference type="SAM" id="MobiDB-lite"/>
    </source>
</evidence>
<proteinExistence type="predicted"/>
<gene>
    <name evidence="2" type="ORF">GCM10022416_52390</name>
</gene>
<evidence type="ECO:0000313" key="2">
    <source>
        <dbReference type="EMBL" id="GAA4153361.1"/>
    </source>
</evidence>
<protein>
    <recommendedName>
        <fullName evidence="4">Transposase</fullName>
    </recommendedName>
</protein>
<accession>A0ABP7ZCL7</accession>
<evidence type="ECO:0008006" key="4">
    <source>
        <dbReference type="Google" id="ProtNLM"/>
    </source>
</evidence>
<evidence type="ECO:0000313" key="3">
    <source>
        <dbReference type="Proteomes" id="UP001500266"/>
    </source>
</evidence>
<dbReference type="RefSeq" id="WP_345024284.1">
    <property type="nucleotide sequence ID" value="NZ_BAABDO010000111.1"/>
</dbReference>
<comment type="caution">
    <text evidence="2">The sequence shown here is derived from an EMBL/GenBank/DDBJ whole genome shotgun (WGS) entry which is preliminary data.</text>
</comment>
<keyword evidence="3" id="KW-1185">Reference proteome</keyword>
<feature type="region of interest" description="Disordered" evidence="1">
    <location>
        <begin position="1"/>
        <end position="23"/>
    </location>
</feature>
<dbReference type="Proteomes" id="UP001500266">
    <property type="component" value="Unassembled WGS sequence"/>
</dbReference>
<reference evidence="3" key="1">
    <citation type="journal article" date="2019" name="Int. J. Syst. Evol. Microbiol.">
        <title>The Global Catalogue of Microorganisms (GCM) 10K type strain sequencing project: providing services to taxonomists for standard genome sequencing and annotation.</title>
        <authorList>
            <consortium name="The Broad Institute Genomics Platform"/>
            <consortium name="The Broad Institute Genome Sequencing Center for Infectious Disease"/>
            <person name="Wu L."/>
            <person name="Ma J."/>
        </authorList>
    </citation>
    <scope>NUCLEOTIDE SEQUENCE [LARGE SCALE GENOMIC DNA]</scope>
    <source>
        <strain evidence="3">JCM 17316</strain>
    </source>
</reference>
<sequence>MGFARGKHASTADRPKPRNRRREHLTALHTALRARRDMAVSLVSQRGVSWVNIALRERPRQAVDVGCDYRSGDWWFCRVVDGATIARADDVTGCITAIAQSLGRV</sequence>
<organism evidence="2 3">
    <name type="scientific">Actinomadura keratinilytica</name>
    <dbReference type="NCBI Taxonomy" id="547461"/>
    <lineage>
        <taxon>Bacteria</taxon>
        <taxon>Bacillati</taxon>
        <taxon>Actinomycetota</taxon>
        <taxon>Actinomycetes</taxon>
        <taxon>Streptosporangiales</taxon>
        <taxon>Thermomonosporaceae</taxon>
        <taxon>Actinomadura</taxon>
    </lineage>
</organism>
<dbReference type="EMBL" id="BAABDO010000111">
    <property type="protein sequence ID" value="GAA4153361.1"/>
    <property type="molecule type" value="Genomic_DNA"/>
</dbReference>
<name>A0ABP7ZCL7_9ACTN</name>